<gene>
    <name evidence="2" type="ORF">GCM10010145_21060</name>
</gene>
<name>A0A918ES55_9ACTN</name>
<dbReference type="EMBL" id="BMQK01000003">
    <property type="protein sequence ID" value="GGQ51550.1"/>
    <property type="molecule type" value="Genomic_DNA"/>
</dbReference>
<evidence type="ECO:0000313" key="2">
    <source>
        <dbReference type="EMBL" id="GGQ51550.1"/>
    </source>
</evidence>
<proteinExistence type="predicted"/>
<sequence length="168" mass="18332">MTGGAARALLLVDQQEGQEQWYGGAQREDHDVPSRFAERCMPGTQPKQSQCAQFSSYEEPQVPRGPVTRMDPAAACARPMCGLLEGERRPSREPIMYEMCAGHEEHGGTLVWHVMAKRSSEPLCGRRFIRAADAASAERAGHCPACMASFMKLMTAPPDAESPAGTPR</sequence>
<keyword evidence="3" id="KW-1185">Reference proteome</keyword>
<reference evidence="2" key="2">
    <citation type="submission" date="2020-09" db="EMBL/GenBank/DDBJ databases">
        <authorList>
            <person name="Sun Q."/>
            <person name="Ohkuma M."/>
        </authorList>
    </citation>
    <scope>NUCLEOTIDE SEQUENCE</scope>
    <source>
        <strain evidence="2">JCM 3131</strain>
    </source>
</reference>
<dbReference type="AlphaFoldDB" id="A0A918ES55"/>
<feature type="region of interest" description="Disordered" evidence="1">
    <location>
        <begin position="40"/>
        <end position="69"/>
    </location>
</feature>
<protein>
    <submittedName>
        <fullName evidence="2">Uncharacterized protein</fullName>
    </submittedName>
</protein>
<evidence type="ECO:0000256" key="1">
    <source>
        <dbReference type="SAM" id="MobiDB-lite"/>
    </source>
</evidence>
<accession>A0A918ES55</accession>
<organism evidence="2 3">
    <name type="scientific">Streptomyces ruber</name>
    <dbReference type="NCBI Taxonomy" id="83378"/>
    <lineage>
        <taxon>Bacteria</taxon>
        <taxon>Bacillati</taxon>
        <taxon>Actinomycetota</taxon>
        <taxon>Actinomycetes</taxon>
        <taxon>Kitasatosporales</taxon>
        <taxon>Streptomycetaceae</taxon>
        <taxon>Streptomyces</taxon>
    </lineage>
</organism>
<feature type="compositionally biased region" description="Polar residues" evidence="1">
    <location>
        <begin position="45"/>
        <end position="58"/>
    </location>
</feature>
<evidence type="ECO:0000313" key="3">
    <source>
        <dbReference type="Proteomes" id="UP000620156"/>
    </source>
</evidence>
<reference evidence="2" key="1">
    <citation type="journal article" date="2014" name="Int. J. Syst. Evol. Microbiol.">
        <title>Complete genome sequence of Corynebacterium casei LMG S-19264T (=DSM 44701T), isolated from a smear-ripened cheese.</title>
        <authorList>
            <consortium name="US DOE Joint Genome Institute (JGI-PGF)"/>
            <person name="Walter F."/>
            <person name="Albersmeier A."/>
            <person name="Kalinowski J."/>
            <person name="Ruckert C."/>
        </authorList>
    </citation>
    <scope>NUCLEOTIDE SEQUENCE</scope>
    <source>
        <strain evidence="2">JCM 3131</strain>
    </source>
</reference>
<comment type="caution">
    <text evidence="2">The sequence shown here is derived from an EMBL/GenBank/DDBJ whole genome shotgun (WGS) entry which is preliminary data.</text>
</comment>
<dbReference type="Proteomes" id="UP000620156">
    <property type="component" value="Unassembled WGS sequence"/>
</dbReference>